<proteinExistence type="predicted"/>
<evidence type="ECO:0000256" key="1">
    <source>
        <dbReference type="SAM" id="MobiDB-lite"/>
    </source>
</evidence>
<keyword evidence="3" id="KW-1185">Reference proteome</keyword>
<organism evidence="2 3">
    <name type="scientific">Streptomyces cuspidosporus</name>
    <dbReference type="NCBI Taxonomy" id="66882"/>
    <lineage>
        <taxon>Bacteria</taxon>
        <taxon>Bacillati</taxon>
        <taxon>Actinomycetota</taxon>
        <taxon>Actinomycetes</taxon>
        <taxon>Kitasatosporales</taxon>
        <taxon>Streptomycetaceae</taxon>
        <taxon>Streptomyces</taxon>
    </lineage>
</organism>
<feature type="region of interest" description="Disordered" evidence="1">
    <location>
        <begin position="1"/>
        <end position="26"/>
    </location>
</feature>
<evidence type="ECO:0000313" key="2">
    <source>
        <dbReference type="EMBL" id="GAA2368043.1"/>
    </source>
</evidence>
<comment type="caution">
    <text evidence="2">The sequence shown here is derived from an EMBL/GenBank/DDBJ whole genome shotgun (WGS) entry which is preliminary data.</text>
</comment>
<gene>
    <name evidence="2" type="ORF">GCM10010246_71870</name>
</gene>
<evidence type="ECO:0000313" key="3">
    <source>
        <dbReference type="Proteomes" id="UP001500253"/>
    </source>
</evidence>
<dbReference type="EMBL" id="BAAASD010000046">
    <property type="protein sequence ID" value="GAA2368043.1"/>
    <property type="molecule type" value="Genomic_DNA"/>
</dbReference>
<accession>A0ABP5U2J1</accession>
<name>A0ABP5U2J1_9ACTN</name>
<reference evidence="3" key="1">
    <citation type="journal article" date="2019" name="Int. J. Syst. Evol. Microbiol.">
        <title>The Global Catalogue of Microorganisms (GCM) 10K type strain sequencing project: providing services to taxonomists for standard genome sequencing and annotation.</title>
        <authorList>
            <consortium name="The Broad Institute Genomics Platform"/>
            <consortium name="The Broad Institute Genome Sequencing Center for Infectious Disease"/>
            <person name="Wu L."/>
            <person name="Ma J."/>
        </authorList>
    </citation>
    <scope>NUCLEOTIDE SEQUENCE [LARGE SCALE GENOMIC DNA]</scope>
    <source>
        <strain evidence="3">JCM 4316</strain>
    </source>
</reference>
<dbReference type="Proteomes" id="UP001500253">
    <property type="component" value="Unassembled WGS sequence"/>
</dbReference>
<sequence>MAPAGGVAAGVAEAAGPSGSGPPRSPGGYGRVVLISGFTSPIHRFRDKGYLIFSTVSACLLPEESVRTPTSWERFV</sequence>
<protein>
    <submittedName>
        <fullName evidence="2">Uncharacterized protein</fullName>
    </submittedName>
</protein>
<feature type="compositionally biased region" description="Low complexity" evidence="1">
    <location>
        <begin position="1"/>
        <end position="17"/>
    </location>
</feature>